<name>A0A5A8F4D6_9BACT</name>
<gene>
    <name evidence="13" type="primary">gmk</name>
    <name evidence="15" type="ORF">FHQ18_07400</name>
</gene>
<evidence type="ECO:0000256" key="6">
    <source>
        <dbReference type="ARBA" id="ARBA00022490"/>
    </source>
</evidence>
<evidence type="ECO:0000256" key="2">
    <source>
        <dbReference type="ARBA" id="ARBA00004496"/>
    </source>
</evidence>
<keyword evidence="7 13" id="KW-0808">Transferase</keyword>
<evidence type="ECO:0000313" key="15">
    <source>
        <dbReference type="EMBL" id="KAA0258209.1"/>
    </source>
</evidence>
<dbReference type="GO" id="GO:0005829">
    <property type="term" value="C:cytosol"/>
    <property type="evidence" value="ECO:0007669"/>
    <property type="project" value="TreeGrafter"/>
</dbReference>
<keyword evidence="9 13" id="KW-0418">Kinase</keyword>
<dbReference type="InterPro" id="IPR027417">
    <property type="entry name" value="P-loop_NTPase"/>
</dbReference>
<dbReference type="InterPro" id="IPR008144">
    <property type="entry name" value="Guanylate_kin-like_dom"/>
</dbReference>
<dbReference type="SMART" id="SM00072">
    <property type="entry name" value="GuKc"/>
    <property type="match status" value="1"/>
</dbReference>
<dbReference type="CDD" id="cd00071">
    <property type="entry name" value="GMPK"/>
    <property type="match status" value="1"/>
</dbReference>
<dbReference type="RefSeq" id="WP_149266529.1">
    <property type="nucleotide sequence ID" value="NZ_VFJB01000005.1"/>
</dbReference>
<evidence type="ECO:0000256" key="12">
    <source>
        <dbReference type="ARBA" id="ARBA00048594"/>
    </source>
</evidence>
<dbReference type="FunFam" id="3.30.63.10:FF:000005">
    <property type="entry name" value="Guanylate kinase"/>
    <property type="match status" value="1"/>
</dbReference>
<evidence type="ECO:0000256" key="13">
    <source>
        <dbReference type="HAMAP-Rule" id="MF_00328"/>
    </source>
</evidence>
<dbReference type="Gene3D" id="3.30.63.10">
    <property type="entry name" value="Guanylate Kinase phosphate binding domain"/>
    <property type="match status" value="1"/>
</dbReference>
<dbReference type="InterPro" id="IPR017665">
    <property type="entry name" value="Guanylate_kinase"/>
</dbReference>
<evidence type="ECO:0000256" key="9">
    <source>
        <dbReference type="ARBA" id="ARBA00022777"/>
    </source>
</evidence>
<dbReference type="AlphaFoldDB" id="A0A5A8F4D6"/>
<dbReference type="InterPro" id="IPR020590">
    <property type="entry name" value="Guanylate_kinase_CS"/>
</dbReference>
<dbReference type="GO" id="GO:0005524">
    <property type="term" value="F:ATP binding"/>
    <property type="evidence" value="ECO:0007669"/>
    <property type="project" value="UniProtKB-UniRule"/>
</dbReference>
<dbReference type="SUPFAM" id="SSF52540">
    <property type="entry name" value="P-loop containing nucleoside triphosphate hydrolases"/>
    <property type="match status" value="1"/>
</dbReference>
<dbReference type="PROSITE" id="PS00856">
    <property type="entry name" value="GUANYLATE_KINASE_1"/>
    <property type="match status" value="1"/>
</dbReference>
<dbReference type="Proteomes" id="UP000322876">
    <property type="component" value="Unassembled WGS sequence"/>
</dbReference>
<evidence type="ECO:0000313" key="16">
    <source>
        <dbReference type="Proteomes" id="UP000322876"/>
    </source>
</evidence>
<keyword evidence="10 13" id="KW-0067">ATP-binding</keyword>
<organism evidence="15 16">
    <name type="scientific">Deferribacter autotrophicus</name>
    <dbReference type="NCBI Taxonomy" id="500465"/>
    <lineage>
        <taxon>Bacteria</taxon>
        <taxon>Pseudomonadati</taxon>
        <taxon>Deferribacterota</taxon>
        <taxon>Deferribacteres</taxon>
        <taxon>Deferribacterales</taxon>
        <taxon>Deferribacteraceae</taxon>
        <taxon>Deferribacter</taxon>
    </lineage>
</organism>
<dbReference type="PROSITE" id="PS50052">
    <property type="entry name" value="GUANYLATE_KINASE_2"/>
    <property type="match status" value="1"/>
</dbReference>
<protein>
    <recommendedName>
        <fullName evidence="5 13">Guanylate kinase</fullName>
        <ecNumber evidence="4 13">2.7.4.8</ecNumber>
    </recommendedName>
    <alternativeName>
        <fullName evidence="11 13">GMP kinase</fullName>
    </alternativeName>
</protein>
<dbReference type="GO" id="GO:0004385">
    <property type="term" value="F:GMP kinase activity"/>
    <property type="evidence" value="ECO:0007669"/>
    <property type="project" value="UniProtKB-UniRule"/>
</dbReference>
<keyword evidence="16" id="KW-1185">Reference proteome</keyword>
<evidence type="ECO:0000256" key="4">
    <source>
        <dbReference type="ARBA" id="ARBA00012961"/>
    </source>
</evidence>
<comment type="subcellular location">
    <subcellularLocation>
        <location evidence="2 13">Cytoplasm</location>
    </subcellularLocation>
</comment>
<accession>A0A5A8F4D6</accession>
<dbReference type="EC" id="2.7.4.8" evidence="4 13"/>
<reference evidence="15 16" key="1">
    <citation type="submission" date="2019-06" db="EMBL/GenBank/DDBJ databases">
        <title>Genomic insights into carbon and energy metabolism of Deferribacter autotrophicus revealed new metabolic traits in the phylum Deferribacteres.</title>
        <authorList>
            <person name="Slobodkin A.I."/>
            <person name="Slobodkina G.B."/>
            <person name="Allioux M."/>
            <person name="Alain K."/>
            <person name="Jebbar M."/>
            <person name="Shadrin V."/>
            <person name="Kublanov I.V."/>
            <person name="Toshchakov S.V."/>
            <person name="Bonch-Osmolovskaya E.A."/>
        </authorList>
    </citation>
    <scope>NUCLEOTIDE SEQUENCE [LARGE SCALE GENOMIC DNA]</scope>
    <source>
        <strain evidence="15 16">SL50</strain>
    </source>
</reference>
<evidence type="ECO:0000256" key="5">
    <source>
        <dbReference type="ARBA" id="ARBA00016296"/>
    </source>
</evidence>
<feature type="binding site" evidence="13">
    <location>
        <begin position="11"/>
        <end position="18"/>
    </location>
    <ligand>
        <name>ATP</name>
        <dbReference type="ChEBI" id="CHEBI:30616"/>
    </ligand>
</feature>
<evidence type="ECO:0000256" key="3">
    <source>
        <dbReference type="ARBA" id="ARBA00005790"/>
    </source>
</evidence>
<dbReference type="OrthoDB" id="9808150at2"/>
<evidence type="ECO:0000256" key="7">
    <source>
        <dbReference type="ARBA" id="ARBA00022679"/>
    </source>
</evidence>
<comment type="similarity">
    <text evidence="3 13">Belongs to the guanylate kinase family.</text>
</comment>
<comment type="caution">
    <text evidence="15">The sequence shown here is derived from an EMBL/GenBank/DDBJ whole genome shotgun (WGS) entry which is preliminary data.</text>
</comment>
<proteinExistence type="inferred from homology"/>
<evidence type="ECO:0000256" key="11">
    <source>
        <dbReference type="ARBA" id="ARBA00030128"/>
    </source>
</evidence>
<sequence>MSRGKLFVISAPSGAGKTSLCNKLLAKYPERLRYSISFTTREPRVGEVDGEDYFFISERKFKEMIDNEEFLEWAVVHGNYYGTSKQVIEKHLNDGYDVILDIDPQGARQIKNKFLDAVFIFIVAPSIKELKNRLINRRTESMEKINLRLKNALEEIKFFKMYDYLIINRFLNVAFEELDAIYRAEHLKTKDIDDIEKIVDLEV</sequence>
<dbReference type="EMBL" id="VFJB01000005">
    <property type="protein sequence ID" value="KAA0258209.1"/>
    <property type="molecule type" value="Genomic_DNA"/>
</dbReference>
<keyword evidence="6 13" id="KW-0963">Cytoplasm</keyword>
<dbReference type="HAMAP" id="MF_00328">
    <property type="entry name" value="Guanylate_kinase"/>
    <property type="match status" value="1"/>
</dbReference>
<dbReference type="NCBIfam" id="TIGR03263">
    <property type="entry name" value="guanyl_kin"/>
    <property type="match status" value="1"/>
</dbReference>
<comment type="catalytic activity">
    <reaction evidence="12 13">
        <text>GMP + ATP = GDP + ADP</text>
        <dbReference type="Rhea" id="RHEA:20780"/>
        <dbReference type="ChEBI" id="CHEBI:30616"/>
        <dbReference type="ChEBI" id="CHEBI:58115"/>
        <dbReference type="ChEBI" id="CHEBI:58189"/>
        <dbReference type="ChEBI" id="CHEBI:456216"/>
        <dbReference type="EC" id="2.7.4.8"/>
    </reaction>
</comment>
<dbReference type="Gene3D" id="3.40.50.300">
    <property type="entry name" value="P-loop containing nucleotide triphosphate hydrolases"/>
    <property type="match status" value="1"/>
</dbReference>
<keyword evidence="8 13" id="KW-0547">Nucleotide-binding</keyword>
<evidence type="ECO:0000259" key="14">
    <source>
        <dbReference type="PROSITE" id="PS50052"/>
    </source>
</evidence>
<feature type="domain" description="Guanylate kinase-like" evidence="14">
    <location>
        <begin position="4"/>
        <end position="183"/>
    </location>
</feature>
<evidence type="ECO:0000256" key="10">
    <source>
        <dbReference type="ARBA" id="ARBA00022840"/>
    </source>
</evidence>
<evidence type="ECO:0000256" key="1">
    <source>
        <dbReference type="ARBA" id="ARBA00003531"/>
    </source>
</evidence>
<comment type="function">
    <text evidence="1 13">Essential for recycling GMP and indirectly, cGMP.</text>
</comment>
<dbReference type="Pfam" id="PF00625">
    <property type="entry name" value="Guanylate_kin"/>
    <property type="match status" value="1"/>
</dbReference>
<dbReference type="InterPro" id="IPR008145">
    <property type="entry name" value="GK/Ca_channel_bsu"/>
</dbReference>
<dbReference type="PANTHER" id="PTHR23117">
    <property type="entry name" value="GUANYLATE KINASE-RELATED"/>
    <property type="match status" value="1"/>
</dbReference>
<dbReference type="PANTHER" id="PTHR23117:SF13">
    <property type="entry name" value="GUANYLATE KINASE"/>
    <property type="match status" value="1"/>
</dbReference>
<evidence type="ECO:0000256" key="8">
    <source>
        <dbReference type="ARBA" id="ARBA00022741"/>
    </source>
</evidence>